<dbReference type="RefSeq" id="XP_024334436.1">
    <property type="nucleotide sequence ID" value="XM_024487047.1"/>
</dbReference>
<dbReference type="EMBL" id="KZ110607">
    <property type="protein sequence ID" value="OSX57642.1"/>
    <property type="molecule type" value="Genomic_DNA"/>
</dbReference>
<dbReference type="GeneID" id="36331996"/>
<name>A0A1X6MN77_9APHY</name>
<protein>
    <submittedName>
        <fullName evidence="1">Uncharacterized protein</fullName>
    </submittedName>
</protein>
<proteinExistence type="predicted"/>
<accession>A0A1X6MN77</accession>
<gene>
    <name evidence="1" type="ORF">POSPLADRAFT_1156250</name>
</gene>
<reference evidence="1 2" key="1">
    <citation type="submission" date="2017-04" db="EMBL/GenBank/DDBJ databases">
        <title>Genome Sequence of the Model Brown-Rot Fungus Postia placenta SB12.</title>
        <authorList>
            <consortium name="DOE Joint Genome Institute"/>
            <person name="Gaskell J."/>
            <person name="Kersten P."/>
            <person name="Larrondo L.F."/>
            <person name="Canessa P."/>
            <person name="Martinez D."/>
            <person name="Hibbett D."/>
            <person name="Schmoll M."/>
            <person name="Kubicek C.P."/>
            <person name="Martinez A.T."/>
            <person name="Yadav J."/>
            <person name="Master E."/>
            <person name="Magnuson J.K."/>
            <person name="James T."/>
            <person name="Yaver D."/>
            <person name="Berka R."/>
            <person name="Labutti K."/>
            <person name="Lipzen A."/>
            <person name="Aerts A."/>
            <person name="Barry K."/>
            <person name="Henrissat B."/>
            <person name="Blanchette R."/>
            <person name="Grigoriev I."/>
            <person name="Cullen D."/>
        </authorList>
    </citation>
    <scope>NUCLEOTIDE SEQUENCE [LARGE SCALE GENOMIC DNA]</scope>
    <source>
        <strain evidence="1 2">MAD-698-R-SB12</strain>
    </source>
</reference>
<evidence type="ECO:0000313" key="1">
    <source>
        <dbReference type="EMBL" id="OSX57642.1"/>
    </source>
</evidence>
<organism evidence="1 2">
    <name type="scientific">Postia placenta MAD-698-R-SB12</name>
    <dbReference type="NCBI Taxonomy" id="670580"/>
    <lineage>
        <taxon>Eukaryota</taxon>
        <taxon>Fungi</taxon>
        <taxon>Dikarya</taxon>
        <taxon>Basidiomycota</taxon>
        <taxon>Agaricomycotina</taxon>
        <taxon>Agaricomycetes</taxon>
        <taxon>Polyporales</taxon>
        <taxon>Adustoporiaceae</taxon>
        <taxon>Rhodonia</taxon>
    </lineage>
</organism>
<evidence type="ECO:0000313" key="2">
    <source>
        <dbReference type="Proteomes" id="UP000194127"/>
    </source>
</evidence>
<dbReference type="Proteomes" id="UP000194127">
    <property type="component" value="Unassembled WGS sequence"/>
</dbReference>
<dbReference type="AlphaFoldDB" id="A0A1X6MN77"/>
<sequence>MCREEGGGSRQTTFWSRPMVFFDKSAAWQLLTIVTPPSKTTAELLWSPFVNSKVSLMTHPPGIHYAGGSEPITAALEMHEDVALFAMQQNDRNRFGQRIVYSLNTGNDYALFFGCAIIRNFKPLVLDSLGYHDGTFGTEGWQFNSPELLTLSYSYAPVVAPPGDASGSECWDMEKWMNEVLPLLRGSHVETLTNKRSATKFSHRSATSAWCWVRNFKFGNDVVHQENQKFSEMLSQCFQHVHSASTGVLSKSALLHECGFAHTGIPTFTFSGI</sequence>
<dbReference type="OrthoDB" id="10268438at2759"/>
<keyword evidence="2" id="KW-1185">Reference proteome</keyword>